<dbReference type="RefSeq" id="WP_148598175.1">
    <property type="nucleotide sequence ID" value="NZ_CP042997.1"/>
</dbReference>
<feature type="transmembrane region" description="Helical" evidence="1">
    <location>
        <begin position="44"/>
        <end position="65"/>
    </location>
</feature>
<keyword evidence="1" id="KW-0472">Membrane</keyword>
<reference evidence="2 3" key="1">
    <citation type="submission" date="2019-08" db="EMBL/GenBank/DDBJ databases">
        <title>Deep-cultivation of Planctomycetes and their phenomic and genomic characterization uncovers novel biology.</title>
        <authorList>
            <person name="Wiegand S."/>
            <person name="Jogler M."/>
            <person name="Boedeker C."/>
            <person name="Pinto D."/>
            <person name="Vollmers J."/>
            <person name="Rivas-Marin E."/>
            <person name="Kohn T."/>
            <person name="Peeters S.H."/>
            <person name="Heuer A."/>
            <person name="Rast P."/>
            <person name="Oberbeckmann S."/>
            <person name="Bunk B."/>
            <person name="Jeske O."/>
            <person name="Meyerdierks A."/>
            <person name="Storesund J.E."/>
            <person name="Kallscheuer N."/>
            <person name="Luecker S."/>
            <person name="Lage O.M."/>
            <person name="Pohl T."/>
            <person name="Merkel B.J."/>
            <person name="Hornburger P."/>
            <person name="Mueller R.-W."/>
            <person name="Bruemmer F."/>
            <person name="Labrenz M."/>
            <person name="Spormann A.M."/>
            <person name="Op den Camp H."/>
            <person name="Overmann J."/>
            <person name="Amann R."/>
            <person name="Jetten M.S.M."/>
            <person name="Mascher T."/>
            <person name="Medema M.H."/>
            <person name="Devos D.P."/>
            <person name="Kaster A.-K."/>
            <person name="Ovreas L."/>
            <person name="Rohde M."/>
            <person name="Galperin M.Y."/>
            <person name="Jogler C."/>
        </authorList>
    </citation>
    <scope>NUCLEOTIDE SEQUENCE [LARGE SCALE GENOMIC DNA]</scope>
    <source>
        <strain evidence="2 3">OJF2</strain>
    </source>
</reference>
<dbReference type="KEGG" id="agv:OJF2_73750"/>
<organism evidence="2 3">
    <name type="scientific">Aquisphaera giovannonii</name>
    <dbReference type="NCBI Taxonomy" id="406548"/>
    <lineage>
        <taxon>Bacteria</taxon>
        <taxon>Pseudomonadati</taxon>
        <taxon>Planctomycetota</taxon>
        <taxon>Planctomycetia</taxon>
        <taxon>Isosphaerales</taxon>
        <taxon>Isosphaeraceae</taxon>
        <taxon>Aquisphaera</taxon>
    </lineage>
</organism>
<name>A0A5B9WEU3_9BACT</name>
<keyword evidence="3" id="KW-1185">Reference proteome</keyword>
<keyword evidence="1" id="KW-1133">Transmembrane helix</keyword>
<keyword evidence="1" id="KW-0812">Transmembrane</keyword>
<feature type="transmembrane region" description="Helical" evidence="1">
    <location>
        <begin position="77"/>
        <end position="101"/>
    </location>
</feature>
<dbReference type="Proteomes" id="UP000324233">
    <property type="component" value="Chromosome"/>
</dbReference>
<protein>
    <submittedName>
        <fullName evidence="2">Uncharacterized protein</fullName>
    </submittedName>
</protein>
<feature type="transmembrane region" description="Helical" evidence="1">
    <location>
        <begin position="121"/>
        <end position="139"/>
    </location>
</feature>
<evidence type="ECO:0000313" key="2">
    <source>
        <dbReference type="EMBL" id="QEH38769.1"/>
    </source>
</evidence>
<dbReference type="OrthoDB" id="9985959at2"/>
<sequence length="152" mass="16505">MRGERHGSPPSAGRIVGQVLAWAAVWALWIIVSRNNHPTLRLNVLASFLLMLTFAAAVYANHLLLIPRLWSRRRFAAYAASLLGVMGLLALACTAAIHLAYDGLWGPDPARFGFLTNLGMESGLVAFHVLAAAVVLGITRRLHATRRAESGR</sequence>
<dbReference type="EMBL" id="CP042997">
    <property type="protein sequence ID" value="QEH38769.1"/>
    <property type="molecule type" value="Genomic_DNA"/>
</dbReference>
<feature type="transmembrane region" description="Helical" evidence="1">
    <location>
        <begin position="12"/>
        <end position="32"/>
    </location>
</feature>
<dbReference type="AlphaFoldDB" id="A0A5B9WEU3"/>
<proteinExistence type="predicted"/>
<accession>A0A5B9WEU3</accession>
<evidence type="ECO:0000313" key="3">
    <source>
        <dbReference type="Proteomes" id="UP000324233"/>
    </source>
</evidence>
<gene>
    <name evidence="2" type="ORF">OJF2_73750</name>
</gene>
<evidence type="ECO:0000256" key="1">
    <source>
        <dbReference type="SAM" id="Phobius"/>
    </source>
</evidence>